<sequence length="207" mass="23236">MEGVNKLKLLISKKYISVVLFIVLDIVFLVFISFLGYKIYGIYSEMQSLKAEIDQLKSSSLLIKNNKDLLEDNIGEYNTVLDSIIPDTETYFQVISAFEQLEAKTGVNIESYSINLPETTEDKMSLSLTITGTKESIETLFENYHYFGGRLMTNEKLEFNPEGLDSMTFLVNLFHASTDESASGGGSGSNVISSDDIEFIKQIEDKL</sequence>
<proteinExistence type="predicted"/>
<protein>
    <submittedName>
        <fullName evidence="2">Uncharacterized protein</fullName>
    </submittedName>
</protein>
<accession>A0A2M7TZT5</accession>
<keyword evidence="1" id="KW-0472">Membrane</keyword>
<dbReference type="AlphaFoldDB" id="A0A2M7TZT5"/>
<evidence type="ECO:0000313" key="3">
    <source>
        <dbReference type="Proteomes" id="UP000228503"/>
    </source>
</evidence>
<name>A0A2M7TZT5_9BACT</name>
<organism evidence="2 3">
    <name type="scientific">Candidatus Roizmanbacteria bacterium CG_4_10_14_0_2_um_filter_39_13</name>
    <dbReference type="NCBI Taxonomy" id="1974825"/>
    <lineage>
        <taxon>Bacteria</taxon>
        <taxon>Candidatus Roizmaniibacteriota</taxon>
    </lineage>
</organism>
<keyword evidence="1" id="KW-1133">Transmembrane helix</keyword>
<feature type="transmembrane region" description="Helical" evidence="1">
    <location>
        <begin position="15"/>
        <end position="37"/>
    </location>
</feature>
<keyword evidence="1" id="KW-0812">Transmembrane</keyword>
<comment type="caution">
    <text evidence="2">The sequence shown here is derived from an EMBL/GenBank/DDBJ whole genome shotgun (WGS) entry which is preliminary data.</text>
</comment>
<dbReference type="EMBL" id="PFOB01000026">
    <property type="protein sequence ID" value="PIZ63328.1"/>
    <property type="molecule type" value="Genomic_DNA"/>
</dbReference>
<gene>
    <name evidence="2" type="ORF">COY16_02290</name>
</gene>
<reference evidence="3" key="1">
    <citation type="submission" date="2017-09" db="EMBL/GenBank/DDBJ databases">
        <title>Depth-based differentiation of microbial function through sediment-hosted aquifers and enrichment of novel symbionts in the deep terrestrial subsurface.</title>
        <authorList>
            <person name="Probst A.J."/>
            <person name="Ladd B."/>
            <person name="Jarett J.K."/>
            <person name="Geller-Mcgrath D.E."/>
            <person name="Sieber C.M.K."/>
            <person name="Emerson J.B."/>
            <person name="Anantharaman K."/>
            <person name="Thomas B.C."/>
            <person name="Malmstrom R."/>
            <person name="Stieglmeier M."/>
            <person name="Klingl A."/>
            <person name="Woyke T."/>
            <person name="Ryan C.M."/>
            <person name="Banfield J.F."/>
        </authorList>
    </citation>
    <scope>NUCLEOTIDE SEQUENCE [LARGE SCALE GENOMIC DNA]</scope>
</reference>
<evidence type="ECO:0000256" key="1">
    <source>
        <dbReference type="SAM" id="Phobius"/>
    </source>
</evidence>
<dbReference type="Proteomes" id="UP000228503">
    <property type="component" value="Unassembled WGS sequence"/>
</dbReference>
<evidence type="ECO:0000313" key="2">
    <source>
        <dbReference type="EMBL" id="PIZ63328.1"/>
    </source>
</evidence>